<feature type="region of interest" description="Disordered" evidence="1">
    <location>
        <begin position="678"/>
        <end position="737"/>
    </location>
</feature>
<accession>A0A135TTV0</accession>
<dbReference type="GO" id="GO:1990116">
    <property type="term" value="P:ribosome-associated ubiquitin-dependent protein catabolic process"/>
    <property type="evidence" value="ECO:0007669"/>
    <property type="project" value="TreeGrafter"/>
</dbReference>
<dbReference type="STRING" id="1209931.A0A135TTV0"/>
<dbReference type="GO" id="GO:1990112">
    <property type="term" value="C:RQC complex"/>
    <property type="evidence" value="ECO:0007669"/>
    <property type="project" value="TreeGrafter"/>
</dbReference>
<dbReference type="GO" id="GO:0072344">
    <property type="term" value="P:rescue of stalled ribosome"/>
    <property type="evidence" value="ECO:0007669"/>
    <property type="project" value="TreeGrafter"/>
</dbReference>
<evidence type="ECO:0000313" key="3">
    <source>
        <dbReference type="Proteomes" id="UP000070121"/>
    </source>
</evidence>
<feature type="region of interest" description="Disordered" evidence="1">
    <location>
        <begin position="625"/>
        <end position="663"/>
    </location>
</feature>
<feature type="compositionally biased region" description="Acidic residues" evidence="1">
    <location>
        <begin position="51"/>
        <end position="72"/>
    </location>
</feature>
<feature type="region of interest" description="Disordered" evidence="1">
    <location>
        <begin position="1"/>
        <end position="108"/>
    </location>
</feature>
<keyword evidence="3" id="KW-1185">Reference proteome</keyword>
<dbReference type="AlphaFoldDB" id="A0A135TTV0"/>
<dbReference type="PANTHER" id="PTHR22684">
    <property type="entry name" value="NULP1-RELATED"/>
    <property type="match status" value="1"/>
</dbReference>
<feature type="compositionally biased region" description="Acidic residues" evidence="1">
    <location>
        <begin position="687"/>
        <end position="723"/>
    </location>
</feature>
<reference evidence="2 3" key="1">
    <citation type="submission" date="2014-02" db="EMBL/GenBank/DDBJ databases">
        <title>The genome sequence of Colletotrichum salicis CBS 607.94.</title>
        <authorList>
            <person name="Baroncelli R."/>
            <person name="Thon M.R."/>
        </authorList>
    </citation>
    <scope>NUCLEOTIDE SEQUENCE [LARGE SCALE GENOMIC DNA]</scope>
    <source>
        <strain evidence="2 3">CBS 607.94</strain>
    </source>
</reference>
<dbReference type="OrthoDB" id="205993at2759"/>
<dbReference type="InterPro" id="IPR006994">
    <property type="entry name" value="TCF25/Rqc1"/>
</dbReference>
<dbReference type="Proteomes" id="UP000070121">
    <property type="component" value="Unassembled WGS sequence"/>
</dbReference>
<feature type="compositionally biased region" description="Basic and acidic residues" evidence="1">
    <location>
        <begin position="93"/>
        <end position="108"/>
    </location>
</feature>
<comment type="caution">
    <text evidence="2">The sequence shown here is derived from an EMBL/GenBank/DDBJ whole genome shotgun (WGS) entry which is preliminary data.</text>
</comment>
<feature type="compositionally biased region" description="Basic residues" evidence="1">
    <location>
        <begin position="79"/>
        <end position="92"/>
    </location>
</feature>
<proteinExistence type="predicted"/>
<organism evidence="2 3">
    <name type="scientific">Colletotrichum salicis</name>
    <dbReference type="NCBI Taxonomy" id="1209931"/>
    <lineage>
        <taxon>Eukaryota</taxon>
        <taxon>Fungi</taxon>
        <taxon>Dikarya</taxon>
        <taxon>Ascomycota</taxon>
        <taxon>Pezizomycotina</taxon>
        <taxon>Sordariomycetes</taxon>
        <taxon>Hypocreomycetidae</taxon>
        <taxon>Glomerellales</taxon>
        <taxon>Glomerellaceae</taxon>
        <taxon>Colletotrichum</taxon>
        <taxon>Colletotrichum acutatum species complex</taxon>
    </lineage>
</organism>
<sequence length="737" mass="82144">MSSRQLRKLQKQRELEQLQEAQATADESSEEELEPAPIKPRQSLFAALGGGDDDEDDDEKSDDAQEAPEPEPEVVPQPAKKKNKKKKKKAKKAVAEDEPPKPADDKEDEIDRALQELNLARNASSTASDNLAQSSRDIDDLLQINTQYLRAINEMRALFGKDAIQAAQDEERAEQEAARRQRGPTQQVDLETALRGDPRKKLPEISLRRNVFIQGKETWPRATAVGLVMKEIRKGTDGLTEFAFVHEKAYDNVQIMFFSCVQLGDPMQMVQLLIRYPYHISTLLQVSKVAIQDQNQSLAADLCERALFTFGRSTTSAFRQKLEQGKARLDFRRPENRELWLAGYTYLKSLIRKGTYRTALEWAKLLFSLNPNDPYGMKYFIHTLAIRARQAQWLIEFLNTGEFVADETDDTYIKQTMVLAKLQVGDTEGAKIAAVVGMERLPWLYCAIFQALNLEAPPPLWGVQPDTDEREFWTKLYVHQAKDIWNNTQAINLLKEAVKITKKPTQALPEDMPATTRTARWTWLEDTPALLSGIPRAILNQEPNYAFDPLPPREEENIFSSQGVQMPWRQEGGHSGPMLAQERALLNMLRRQHQRAEARGAGAGAAAGAGAMAGMGGMMGAFPEDDDDEAGNGDFGDAWEGAFSDGEDDDDDFMEGEGGQPPSAGVVQRLADLLASMIPGGWPAEPTFDEEEEGTDDEMPPLVDGDGDAGNDDDMPPLVDGDETVGRDEARQQPGAN</sequence>
<protein>
    <recommendedName>
        <fullName evidence="4">Ribosome quality control complex subunit 1</fullName>
    </recommendedName>
</protein>
<dbReference type="EMBL" id="JFFI01001879">
    <property type="protein sequence ID" value="KXH51575.1"/>
    <property type="molecule type" value="Genomic_DNA"/>
</dbReference>
<feature type="compositionally biased region" description="Basic residues" evidence="1">
    <location>
        <begin position="1"/>
        <end position="10"/>
    </location>
</feature>
<evidence type="ECO:0000256" key="1">
    <source>
        <dbReference type="SAM" id="MobiDB-lite"/>
    </source>
</evidence>
<feature type="compositionally biased region" description="Acidic residues" evidence="1">
    <location>
        <begin position="645"/>
        <end position="655"/>
    </location>
</feature>
<dbReference type="PANTHER" id="PTHR22684:SF0">
    <property type="entry name" value="RIBOSOME QUALITY CONTROL COMPLEX SUBUNIT TCF25"/>
    <property type="match status" value="1"/>
</dbReference>
<evidence type="ECO:0000313" key="2">
    <source>
        <dbReference type="EMBL" id="KXH51575.1"/>
    </source>
</evidence>
<gene>
    <name evidence="2" type="ORF">CSAL01_03391</name>
</gene>
<name>A0A135TTV0_9PEZI</name>
<dbReference type="Pfam" id="PF04910">
    <property type="entry name" value="Tcf25"/>
    <property type="match status" value="1"/>
</dbReference>
<evidence type="ECO:0008006" key="4">
    <source>
        <dbReference type="Google" id="ProtNLM"/>
    </source>
</evidence>